<dbReference type="AlphaFoldDB" id="A0A7L5JT45"/>
<reference evidence="1 2" key="1">
    <citation type="submission" date="2020-05" db="EMBL/GenBank/DDBJ databases">
        <title>Complete genome sequencing of Campylobacter and Arcobacter type strains.</title>
        <authorList>
            <person name="Miller W.G."/>
            <person name="Yee E."/>
        </authorList>
    </citation>
    <scope>NUCLEOTIDE SEQUENCE [LARGE SCALE GENOMIC DNA]</scope>
    <source>
        <strain evidence="1 2">LMG 21996</strain>
    </source>
</reference>
<gene>
    <name evidence="1" type="ORF">ACBT_2196</name>
</gene>
<evidence type="ECO:0000313" key="2">
    <source>
        <dbReference type="Proteomes" id="UP000509513"/>
    </source>
</evidence>
<proteinExistence type="predicted"/>
<organism evidence="1 2">
    <name type="scientific">Aliarcobacter cibarius</name>
    <dbReference type="NCBI Taxonomy" id="255507"/>
    <lineage>
        <taxon>Bacteria</taxon>
        <taxon>Pseudomonadati</taxon>
        <taxon>Campylobacterota</taxon>
        <taxon>Epsilonproteobacteria</taxon>
        <taxon>Campylobacterales</taxon>
        <taxon>Arcobacteraceae</taxon>
        <taxon>Aliarcobacter</taxon>
    </lineage>
</organism>
<dbReference type="Proteomes" id="UP000509513">
    <property type="component" value="Chromosome"/>
</dbReference>
<dbReference type="KEGG" id="acib:ACBT_2196"/>
<dbReference type="RefSeq" id="WP_024774504.1">
    <property type="nucleotide sequence ID" value="NZ_CP054051.1"/>
</dbReference>
<name>A0A7L5JT45_9BACT</name>
<protein>
    <submittedName>
        <fullName evidence="1">Uncharacterized protein</fullName>
    </submittedName>
</protein>
<dbReference type="EMBL" id="CP054051">
    <property type="protein sequence ID" value="QKJ28078.1"/>
    <property type="molecule type" value="Genomic_DNA"/>
</dbReference>
<sequence length="280" mass="33479">MKQDYFTLNKQEILKFIYSYEFLSQGQLKEILVILKNKSLVSNSLSFNSFLLKLIDEGLTQKSIIIRGHLKTRYTFNQDFNIYNFCNSLEKNSFFSMSTALNILKVSYFRDEYIFISKERTKRIKHSNAILTQENINNAFSKRPRRTAAYDKIDNRIVILLESNNTNSFGIIKYDGYKISSINRAFVEMITNIHYFQSSKNVIKVFTNIKNRLDVDEIYTIIEKFDFIYPYFQLAGFYLEQIGYSQNELSKFHAKKSELNFYTEKNKDYYMLNKYWNIFY</sequence>
<evidence type="ECO:0000313" key="1">
    <source>
        <dbReference type="EMBL" id="QKJ28078.1"/>
    </source>
</evidence>
<accession>A0A7L5JT45</accession>